<dbReference type="InterPro" id="IPR029066">
    <property type="entry name" value="PLP-binding_barrel"/>
</dbReference>
<evidence type="ECO:0000256" key="1">
    <source>
        <dbReference type="ARBA" id="ARBA00001933"/>
    </source>
</evidence>
<comment type="cofactor">
    <cofactor evidence="1 4">
        <name>pyridoxal 5'-phosphate</name>
        <dbReference type="ChEBI" id="CHEBI:597326"/>
    </cofactor>
</comment>
<name>A0ABM7UNZ5_9LEPT</name>
<dbReference type="EC" id="5.1.1.1" evidence="4"/>
<evidence type="ECO:0000313" key="6">
    <source>
        <dbReference type="EMBL" id="BDA80898.1"/>
    </source>
</evidence>
<dbReference type="InterPro" id="IPR001608">
    <property type="entry name" value="Ala_racemase_N"/>
</dbReference>
<dbReference type="InterPro" id="IPR000821">
    <property type="entry name" value="Ala_racemase"/>
</dbReference>
<keyword evidence="2 4" id="KW-0663">Pyridoxal phosphate</keyword>
<comment type="similarity">
    <text evidence="4">Belongs to the alanine racemase family.</text>
</comment>
<feature type="binding site" evidence="4">
    <location>
        <position position="131"/>
    </location>
    <ligand>
        <name>substrate</name>
    </ligand>
</feature>
<dbReference type="SUPFAM" id="SSF50621">
    <property type="entry name" value="Alanine racemase C-terminal domain-like"/>
    <property type="match status" value="1"/>
</dbReference>
<feature type="active site" description="Proton acceptor; specific for D-alanine" evidence="4">
    <location>
        <position position="35"/>
    </location>
</feature>
<dbReference type="RefSeq" id="WP_109022296.1">
    <property type="nucleotide sequence ID" value="NZ_AP025029.1"/>
</dbReference>
<evidence type="ECO:0000259" key="5">
    <source>
        <dbReference type="SMART" id="SM01005"/>
    </source>
</evidence>
<dbReference type="PRINTS" id="PR00992">
    <property type="entry name" value="ALARACEMASE"/>
</dbReference>
<dbReference type="PROSITE" id="PS00395">
    <property type="entry name" value="ALANINE_RACEMASE"/>
    <property type="match status" value="1"/>
</dbReference>
<gene>
    <name evidence="6" type="primary">alr</name>
    <name evidence="6" type="ORF">LPTSP3_g38280</name>
</gene>
<feature type="domain" description="Alanine racemase C-terminal" evidence="5">
    <location>
        <begin position="247"/>
        <end position="375"/>
    </location>
</feature>
<dbReference type="SMART" id="SM01005">
    <property type="entry name" value="Ala_racemase_C"/>
    <property type="match status" value="1"/>
</dbReference>
<dbReference type="PANTHER" id="PTHR30511:SF0">
    <property type="entry name" value="ALANINE RACEMASE, CATABOLIC-RELATED"/>
    <property type="match status" value="1"/>
</dbReference>
<comment type="pathway">
    <text evidence="4">Amino-acid biosynthesis; D-alanine biosynthesis; D-alanine from L-alanine: step 1/1.</text>
</comment>
<keyword evidence="3 4" id="KW-0413">Isomerase</keyword>
<feature type="active site" description="Proton acceptor; specific for L-alanine" evidence="4">
    <location>
        <position position="268"/>
    </location>
</feature>
<dbReference type="EMBL" id="AP025029">
    <property type="protein sequence ID" value="BDA80898.1"/>
    <property type="molecule type" value="Genomic_DNA"/>
</dbReference>
<dbReference type="InterPro" id="IPR011079">
    <property type="entry name" value="Ala_racemase_C"/>
</dbReference>
<feature type="modified residue" description="N6-(pyridoxal phosphate)lysine" evidence="4">
    <location>
        <position position="35"/>
    </location>
</feature>
<protein>
    <recommendedName>
        <fullName evidence="4">Alanine racemase</fullName>
        <ecNumber evidence="4">5.1.1.1</ecNumber>
    </recommendedName>
</protein>
<evidence type="ECO:0000256" key="3">
    <source>
        <dbReference type="ARBA" id="ARBA00023235"/>
    </source>
</evidence>
<dbReference type="PANTHER" id="PTHR30511">
    <property type="entry name" value="ALANINE RACEMASE"/>
    <property type="match status" value="1"/>
</dbReference>
<sequence>MLACSVTLSRSAFSHNISLYRKLLGEKTKFAGIVKSNAYGHGLLETAGVVLEAGADLLGVNSLEEATLLRKSFPKPTILIMGSVPNLSSRSQELADPNFWVLVSRVEEVELLSRLSPAPKIHFKLDTGMSRLGESYLHWKEIATEIKNKNLPLAGLATHFASTEDFTEHSYSMFQLNRFQEGIELFRSLGFKDLICHCASSASAMLFPEARMDMVRVGISMYGLWPSLETKLSLSQMGKEFGMLKPALTWKTKIQHIQSLPSGAFVGYGSTYKTTYPTRLAVVPVGYYEGLDRKLSNHGYMLVHGERAKILGRICMNMTMIEITHIPEVKLNDEVVIIGRSGKEIITADDHALWTNTINYEVVTKILDRFPRTIVD</sequence>
<dbReference type="Gene3D" id="3.20.20.10">
    <property type="entry name" value="Alanine racemase"/>
    <property type="match status" value="1"/>
</dbReference>
<dbReference type="Gene3D" id="2.40.37.10">
    <property type="entry name" value="Lyase, Ornithine Decarboxylase, Chain A, domain 1"/>
    <property type="match status" value="1"/>
</dbReference>
<evidence type="ECO:0000256" key="4">
    <source>
        <dbReference type="HAMAP-Rule" id="MF_01201"/>
    </source>
</evidence>
<feature type="binding site" evidence="4">
    <location>
        <position position="316"/>
    </location>
    <ligand>
        <name>substrate</name>
    </ligand>
</feature>
<comment type="function">
    <text evidence="4">Catalyzes the interconversion of L-alanine and D-alanine. May also act on other amino acids.</text>
</comment>
<accession>A0ABM7UNZ5</accession>
<proteinExistence type="inferred from homology"/>
<dbReference type="InterPro" id="IPR020622">
    <property type="entry name" value="Ala_racemase_pyridoxalP-BS"/>
</dbReference>
<dbReference type="Pfam" id="PF01168">
    <property type="entry name" value="Ala_racemase_N"/>
    <property type="match status" value="1"/>
</dbReference>
<dbReference type="HAMAP" id="MF_01201">
    <property type="entry name" value="Ala_racemase"/>
    <property type="match status" value="1"/>
</dbReference>
<organism evidence="6 7">
    <name type="scientific">Leptospira kobayashii</name>
    <dbReference type="NCBI Taxonomy" id="1917830"/>
    <lineage>
        <taxon>Bacteria</taxon>
        <taxon>Pseudomonadati</taxon>
        <taxon>Spirochaetota</taxon>
        <taxon>Spirochaetia</taxon>
        <taxon>Leptospirales</taxon>
        <taxon>Leptospiraceae</taxon>
        <taxon>Leptospira</taxon>
    </lineage>
</organism>
<dbReference type="NCBIfam" id="TIGR00492">
    <property type="entry name" value="alr"/>
    <property type="match status" value="1"/>
</dbReference>
<evidence type="ECO:0000256" key="2">
    <source>
        <dbReference type="ARBA" id="ARBA00022898"/>
    </source>
</evidence>
<dbReference type="SUPFAM" id="SSF51419">
    <property type="entry name" value="PLP-binding barrel"/>
    <property type="match status" value="1"/>
</dbReference>
<dbReference type="InterPro" id="IPR009006">
    <property type="entry name" value="Ala_racemase/Decarboxylase_C"/>
</dbReference>
<comment type="catalytic activity">
    <reaction evidence="4">
        <text>L-alanine = D-alanine</text>
        <dbReference type="Rhea" id="RHEA:20249"/>
        <dbReference type="ChEBI" id="CHEBI:57416"/>
        <dbReference type="ChEBI" id="CHEBI:57972"/>
        <dbReference type="EC" id="5.1.1.1"/>
    </reaction>
</comment>
<dbReference type="Pfam" id="PF00842">
    <property type="entry name" value="Ala_racemase_C"/>
    <property type="match status" value="1"/>
</dbReference>
<dbReference type="Proteomes" id="UP000245263">
    <property type="component" value="Chromosome 2"/>
</dbReference>
<reference evidence="6 7" key="1">
    <citation type="submission" date="2021-08" db="EMBL/GenBank/DDBJ databases">
        <title>Complete genome sequence of Leptospira kobayashii strain E30.</title>
        <authorList>
            <person name="Nakao R."/>
            <person name="Nakamura S."/>
            <person name="Masuzawa T."/>
            <person name="Koizumi N."/>
        </authorList>
    </citation>
    <scope>NUCLEOTIDE SEQUENCE [LARGE SCALE GENOMIC DNA]</scope>
    <source>
        <strain evidence="6 7">E30</strain>
    </source>
</reference>
<evidence type="ECO:0000313" key="7">
    <source>
        <dbReference type="Proteomes" id="UP000245263"/>
    </source>
</evidence>
<dbReference type="CDD" id="cd00430">
    <property type="entry name" value="PLPDE_III_AR"/>
    <property type="match status" value="1"/>
</dbReference>
<keyword evidence="7" id="KW-1185">Reference proteome</keyword>